<evidence type="ECO:0000313" key="1">
    <source>
        <dbReference type="EMBL" id="CAB4194240.1"/>
    </source>
</evidence>
<gene>
    <name evidence="1" type="ORF">UFOVP1260_13</name>
</gene>
<dbReference type="SUPFAM" id="SSF46785">
    <property type="entry name" value="Winged helix' DNA-binding domain"/>
    <property type="match status" value="1"/>
</dbReference>
<dbReference type="Pfam" id="PF13730">
    <property type="entry name" value="HTH_36"/>
    <property type="match status" value="1"/>
</dbReference>
<reference evidence="1" key="1">
    <citation type="submission" date="2020-05" db="EMBL/GenBank/DDBJ databases">
        <authorList>
            <person name="Chiriac C."/>
            <person name="Salcher M."/>
            <person name="Ghai R."/>
            <person name="Kavagutti S V."/>
        </authorList>
    </citation>
    <scope>NUCLEOTIDE SEQUENCE</scope>
</reference>
<sequence length="133" mass="15050">MSIQQLALVLDFAPKHWSSGLRLVAIALADHVGEDYDCWPSVTTLARRTGLSTRMVRAHIAELEIEGVISKETQYRDNRQTSNLYRWLWRVDNWSLGVKPTSGGRVKPTSGGDEAHFLQNPHITLIKKKETNP</sequence>
<proteinExistence type="predicted"/>
<dbReference type="InterPro" id="IPR036390">
    <property type="entry name" value="WH_DNA-bd_sf"/>
</dbReference>
<dbReference type="Gene3D" id="1.10.10.10">
    <property type="entry name" value="Winged helix-like DNA-binding domain superfamily/Winged helix DNA-binding domain"/>
    <property type="match status" value="1"/>
</dbReference>
<name>A0A6J5R9J9_9CAUD</name>
<protein>
    <submittedName>
        <fullName evidence="1">Helix-turn-helix domain containing protein</fullName>
    </submittedName>
</protein>
<organism evidence="1">
    <name type="scientific">uncultured Caudovirales phage</name>
    <dbReference type="NCBI Taxonomy" id="2100421"/>
    <lineage>
        <taxon>Viruses</taxon>
        <taxon>Duplodnaviria</taxon>
        <taxon>Heunggongvirae</taxon>
        <taxon>Uroviricota</taxon>
        <taxon>Caudoviricetes</taxon>
        <taxon>Peduoviridae</taxon>
        <taxon>Maltschvirus</taxon>
        <taxon>Maltschvirus maltsch</taxon>
    </lineage>
</organism>
<dbReference type="InterPro" id="IPR036388">
    <property type="entry name" value="WH-like_DNA-bd_sf"/>
</dbReference>
<accession>A0A6J5R9J9</accession>
<dbReference type="EMBL" id="LR797207">
    <property type="protein sequence ID" value="CAB4194240.1"/>
    <property type="molecule type" value="Genomic_DNA"/>
</dbReference>